<reference evidence="2 3" key="1">
    <citation type="submission" date="2018-08" db="EMBL/GenBank/DDBJ databases">
        <title>Recombination of ecologically and evolutionarily significant loci maintains genetic cohesion in the Pseudomonas syringae species complex.</title>
        <authorList>
            <person name="Dillon M."/>
            <person name="Thakur S."/>
            <person name="Almeida R.N.D."/>
            <person name="Weir B.S."/>
            <person name="Guttman D.S."/>
        </authorList>
    </citation>
    <scope>NUCLEOTIDE SEQUENCE [LARGE SCALE GENOMIC DNA]</scope>
    <source>
        <strain evidence="2 3">ICMP 4086</strain>
    </source>
</reference>
<evidence type="ECO:0000313" key="3">
    <source>
        <dbReference type="Proteomes" id="UP000278587"/>
    </source>
</evidence>
<organism evidence="2 3">
    <name type="scientific">Pseudomonas caricapapayae</name>
    <dbReference type="NCBI Taxonomy" id="46678"/>
    <lineage>
        <taxon>Bacteria</taxon>
        <taxon>Pseudomonadati</taxon>
        <taxon>Pseudomonadota</taxon>
        <taxon>Gammaproteobacteria</taxon>
        <taxon>Pseudomonadales</taxon>
        <taxon>Pseudomonadaceae</taxon>
        <taxon>Pseudomonas</taxon>
    </lineage>
</organism>
<comment type="caution">
    <text evidence="2">The sequence shown here is derived from an EMBL/GenBank/DDBJ whole genome shotgun (WGS) entry which is preliminary data.</text>
</comment>
<sequence length="358" mass="40215">MLASLAHFHCPVRIDQQGTPHCHQIKLAVAQPLQQILQTGRLRDLVGIDHELQELAVQPDTTDGNGRLAGQLARPARQVQVGAFKLRLPETPGRAVEDVHASVSQRLQEFTQRFRCLHQPRSVVLLFPLRETENDRVVRSHCDTHGLDQLDGKPRTVGEAAAVFVSALVAAFPEELINQITMGPMDFDAVHANRLGIGGGLGKGSHNIVDVLPVHAMHQHLTVLDLLHRPVGRHACVRLGTGTAHCAYMPELRDDPAALRMHRLNHLAPTGQRRVTKKLRNVWIAIGSLVIDRCAFGNDKAYTCRRTTPVILDNLRVGHMPRRERTGHRRHDYPRRQRQAAQAQRRKQGFYRHAELRT</sequence>
<dbReference type="AlphaFoldDB" id="A0A3M3BBJ8"/>
<feature type="region of interest" description="Disordered" evidence="1">
    <location>
        <begin position="321"/>
        <end position="358"/>
    </location>
</feature>
<evidence type="ECO:0000256" key="1">
    <source>
        <dbReference type="SAM" id="MobiDB-lite"/>
    </source>
</evidence>
<dbReference type="Proteomes" id="UP000278587">
    <property type="component" value="Unassembled WGS sequence"/>
</dbReference>
<name>A0A3M3BBJ8_9PSED</name>
<dbReference type="EMBL" id="RBOC01000084">
    <property type="protein sequence ID" value="RMM10039.1"/>
    <property type="molecule type" value="Genomic_DNA"/>
</dbReference>
<dbReference type="AntiFam" id="ANF00205">
    <property type="entry name" value="Shadow ORF (opposite nemA)"/>
</dbReference>
<evidence type="ECO:0000313" key="2">
    <source>
        <dbReference type="EMBL" id="RMM10039.1"/>
    </source>
</evidence>
<gene>
    <name evidence="2" type="ORF">ALQ84_05730</name>
</gene>
<accession>A0A3M3BBJ8</accession>
<proteinExistence type="predicted"/>
<protein>
    <submittedName>
        <fullName evidence="2">Uncharacterized protein</fullName>
    </submittedName>
</protein>
<feature type="compositionally biased region" description="Basic residues" evidence="1">
    <location>
        <begin position="321"/>
        <end position="350"/>
    </location>
</feature>